<evidence type="ECO:0000259" key="1">
    <source>
        <dbReference type="Pfam" id="PF00384"/>
    </source>
</evidence>
<dbReference type="PANTHER" id="PTHR43105">
    <property type="entry name" value="RESPIRATORY NITRATE REDUCTASE"/>
    <property type="match status" value="1"/>
</dbReference>
<accession>A0A7Z1MY30</accession>
<feature type="non-terminal residue" evidence="2">
    <location>
        <position position="1"/>
    </location>
</feature>
<evidence type="ECO:0000313" key="2">
    <source>
        <dbReference type="EMBL" id="PPJ69444.1"/>
    </source>
</evidence>
<dbReference type="GO" id="GO:0016491">
    <property type="term" value="F:oxidoreductase activity"/>
    <property type="evidence" value="ECO:0007669"/>
    <property type="project" value="InterPro"/>
</dbReference>
<feature type="non-terminal residue" evidence="2">
    <location>
        <position position="157"/>
    </location>
</feature>
<dbReference type="InterPro" id="IPR006656">
    <property type="entry name" value="Mopterin_OxRdtase"/>
</dbReference>
<organism evidence="2 3">
    <name type="scientific">Staphylococcus aureus</name>
    <dbReference type="NCBI Taxonomy" id="1280"/>
    <lineage>
        <taxon>Bacteria</taxon>
        <taxon>Bacillati</taxon>
        <taxon>Bacillota</taxon>
        <taxon>Bacilli</taxon>
        <taxon>Bacillales</taxon>
        <taxon>Staphylococcaceae</taxon>
        <taxon>Staphylococcus</taxon>
    </lineage>
</organism>
<dbReference type="Pfam" id="PF00384">
    <property type="entry name" value="Molybdopterin"/>
    <property type="match status" value="1"/>
</dbReference>
<dbReference type="AlphaFoldDB" id="A0A7Z1MY30"/>
<proteinExistence type="predicted"/>
<dbReference type="SUPFAM" id="SSF53706">
    <property type="entry name" value="Formate dehydrogenase/DMSO reductase, domains 1-3"/>
    <property type="match status" value="1"/>
</dbReference>
<evidence type="ECO:0000313" key="3">
    <source>
        <dbReference type="Proteomes" id="UP000238775"/>
    </source>
</evidence>
<dbReference type="PANTHER" id="PTHR43105:SF2">
    <property type="entry name" value="RESPIRATORY NITRATE REDUCTASE 2 ALPHA CHAIN"/>
    <property type="match status" value="1"/>
</dbReference>
<dbReference type="GO" id="GO:0016020">
    <property type="term" value="C:membrane"/>
    <property type="evidence" value="ECO:0007669"/>
    <property type="project" value="TreeGrafter"/>
</dbReference>
<dbReference type="EMBL" id="PGWZ01000602">
    <property type="protein sequence ID" value="PPJ69444.1"/>
    <property type="molecule type" value="Genomic_DNA"/>
</dbReference>
<dbReference type="InterPro" id="IPR050123">
    <property type="entry name" value="Prok_molybdopt-oxidoreductase"/>
</dbReference>
<reference evidence="2 3" key="1">
    <citation type="submission" date="2017-11" db="EMBL/GenBank/DDBJ databases">
        <authorList>
            <person name="Founou R.C."/>
            <person name="Founou L."/>
            <person name="Allam M."/>
            <person name="Ismail A."/>
            <person name="Essack S.Y."/>
        </authorList>
    </citation>
    <scope>NUCLEOTIDE SEQUENCE [LARGE SCALE GENOMIC DNA]</scope>
    <source>
        <strain evidence="2 3">G703N2B1</strain>
    </source>
</reference>
<dbReference type="RefSeq" id="WP_154700735.1">
    <property type="nucleotide sequence ID" value="NZ_PGWZ01000602.1"/>
</dbReference>
<protein>
    <submittedName>
        <fullName evidence="2">Nitrate reductase subunit alpha</fullName>
    </submittedName>
</protein>
<gene>
    <name evidence="2" type="primary">narZ</name>
    <name evidence="2" type="ORF">CV021_15635</name>
</gene>
<sequence>LLGSRSGLMAEPNEDDKPEEIKWREDTEGKLDLLVSLDFRMTATPLYSDIVLPAATWYEKHDLSSTDMHPFIHPFNPAIDPLWESRSDWDIYKTLSKAVSEMAKDYLPGKFKDVVTTPLGHDSKQEISTEYGIVKDWSKGEIEGVPGKTMPNFSIVE</sequence>
<name>A0A7Z1MY30_STAAU</name>
<dbReference type="Gene3D" id="3.40.50.12440">
    <property type="match status" value="1"/>
</dbReference>
<feature type="domain" description="Molybdopterin oxidoreductase" evidence="1">
    <location>
        <begin position="14"/>
        <end position="97"/>
    </location>
</feature>
<dbReference type="Proteomes" id="UP000238775">
    <property type="component" value="Unassembled WGS sequence"/>
</dbReference>
<comment type="caution">
    <text evidence="2">The sequence shown here is derived from an EMBL/GenBank/DDBJ whole genome shotgun (WGS) entry which is preliminary data.</text>
</comment>